<evidence type="ECO:0000256" key="1">
    <source>
        <dbReference type="SAM" id="MobiDB-lite"/>
    </source>
</evidence>
<gene>
    <name evidence="3" type="primary">nuc_1</name>
    <name evidence="3" type="ORF">NCTC11807_01831</name>
</gene>
<dbReference type="EC" id="3.1.31.1" evidence="3"/>
<name>A0A380H520_9STAP</name>
<evidence type="ECO:0000259" key="2">
    <source>
        <dbReference type="Pfam" id="PF00565"/>
    </source>
</evidence>
<reference evidence="3 4" key="1">
    <citation type="submission" date="2018-06" db="EMBL/GenBank/DDBJ databases">
        <authorList>
            <consortium name="Pathogen Informatics"/>
            <person name="Doyle S."/>
        </authorList>
    </citation>
    <scope>NUCLEOTIDE SEQUENCE [LARGE SCALE GENOMIC DNA]</scope>
    <source>
        <strain evidence="3 4">NCTC11807</strain>
    </source>
</reference>
<proteinExistence type="predicted"/>
<protein>
    <submittedName>
        <fullName evidence="3">Thermonuclease</fullName>
        <ecNumber evidence="3">3.1.31.1</ecNumber>
    </submittedName>
</protein>
<dbReference type="GO" id="GO:1990599">
    <property type="term" value="F:3' overhang single-stranded DNA endodeoxyribonuclease activity"/>
    <property type="evidence" value="ECO:0007669"/>
    <property type="project" value="UniProtKB-EC"/>
</dbReference>
<accession>A0A380H520</accession>
<dbReference type="EMBL" id="UHDZ01000001">
    <property type="protein sequence ID" value="SUM72289.1"/>
    <property type="molecule type" value="Genomic_DNA"/>
</dbReference>
<evidence type="ECO:0000313" key="3">
    <source>
        <dbReference type="EMBL" id="SUM72289.1"/>
    </source>
</evidence>
<dbReference type="InterPro" id="IPR035437">
    <property type="entry name" value="SNase_OB-fold_sf"/>
</dbReference>
<feature type="compositionally biased region" description="Basic residues" evidence="1">
    <location>
        <begin position="48"/>
        <end position="69"/>
    </location>
</feature>
<keyword evidence="3" id="KW-0378">Hydrolase</keyword>
<dbReference type="AlphaFoldDB" id="A0A380H520"/>
<feature type="region of interest" description="Disordered" evidence="1">
    <location>
        <begin position="45"/>
        <end position="69"/>
    </location>
</feature>
<dbReference type="Pfam" id="PF00565">
    <property type="entry name" value="SNase"/>
    <property type="match status" value="1"/>
</dbReference>
<dbReference type="Proteomes" id="UP000255425">
    <property type="component" value="Unassembled WGS sequence"/>
</dbReference>
<dbReference type="SUPFAM" id="SSF50199">
    <property type="entry name" value="Staphylococcal nuclease"/>
    <property type="match status" value="1"/>
</dbReference>
<evidence type="ECO:0000313" key="4">
    <source>
        <dbReference type="Proteomes" id="UP000255425"/>
    </source>
</evidence>
<feature type="domain" description="TNase-like" evidence="2">
    <location>
        <begin position="2"/>
        <end position="39"/>
    </location>
</feature>
<organism evidence="3 4">
    <name type="scientific">Staphylococcus saccharolyticus</name>
    <dbReference type="NCBI Taxonomy" id="33028"/>
    <lineage>
        <taxon>Bacteria</taxon>
        <taxon>Bacillati</taxon>
        <taxon>Bacillota</taxon>
        <taxon>Bacilli</taxon>
        <taxon>Bacillales</taxon>
        <taxon>Staphylococcaceae</taxon>
        <taxon>Staphylococcus</taxon>
    </lineage>
</organism>
<sequence>MRKGLARVKYVYPSNNTYEQMLRASEKKAKAQKLNIWSEPQASMTSNKVKKITSTHHTKNVKKSTKKIF</sequence>
<keyword evidence="4" id="KW-1185">Reference proteome</keyword>
<dbReference type="Gene3D" id="2.40.50.90">
    <property type="match status" value="1"/>
</dbReference>
<dbReference type="InterPro" id="IPR016071">
    <property type="entry name" value="Staphylococal_nuclease_OB-fold"/>
</dbReference>